<dbReference type="CDD" id="cd07377">
    <property type="entry name" value="WHTH_GntR"/>
    <property type="match status" value="1"/>
</dbReference>
<dbReference type="PROSITE" id="PS50949">
    <property type="entry name" value="HTH_GNTR"/>
    <property type="match status" value="1"/>
</dbReference>
<feature type="compositionally biased region" description="Basic residues" evidence="4">
    <location>
        <begin position="11"/>
        <end position="21"/>
    </location>
</feature>
<dbReference type="Gene3D" id="3.40.1410.10">
    <property type="entry name" value="Chorismate lyase-like"/>
    <property type="match status" value="1"/>
</dbReference>
<evidence type="ECO:0000256" key="3">
    <source>
        <dbReference type="ARBA" id="ARBA00023163"/>
    </source>
</evidence>
<dbReference type="InterPro" id="IPR036388">
    <property type="entry name" value="WH-like_DNA-bd_sf"/>
</dbReference>
<dbReference type="EMBL" id="JADBGI010000034">
    <property type="protein sequence ID" value="MBE3002111.1"/>
    <property type="molecule type" value="Genomic_DNA"/>
</dbReference>
<dbReference type="PANTHER" id="PTHR44846:SF17">
    <property type="entry name" value="GNTR-FAMILY TRANSCRIPTIONAL REGULATOR"/>
    <property type="match status" value="1"/>
</dbReference>
<dbReference type="InterPro" id="IPR011663">
    <property type="entry name" value="UTRA"/>
</dbReference>
<keyword evidence="7" id="KW-1185">Reference proteome</keyword>
<sequence>MGAPTPEAPGQHHRVPGRRRADRARAVADVLRRQIHDGRFTTGALPGEPALGSEFAASRNTVREALALLRDEGLVERVPRLGTLVSGRKYDHGLDRLSGLNETLHTHGPVHNAVRLAQETAAPPGVARRLGLTEGAPVVHIERLRLLGGRPVSLDLTYLAPDVGLPLLEQDLEHNDVFALIAGVCGHRLGPAEVSLEAVNADPHSASVLHTPPGAALLLMERLTRLDGGRPVDLEYIRLRGDRITMSGRLDGPVPPIHHPTDTRR</sequence>
<dbReference type="InterPro" id="IPR050679">
    <property type="entry name" value="Bact_HTH_transcr_reg"/>
</dbReference>
<dbReference type="SUPFAM" id="SSF46785">
    <property type="entry name" value="Winged helix' DNA-binding domain"/>
    <property type="match status" value="1"/>
</dbReference>
<dbReference type="PANTHER" id="PTHR44846">
    <property type="entry name" value="MANNOSYL-D-GLYCERATE TRANSPORT/METABOLISM SYSTEM REPRESSOR MNGR-RELATED"/>
    <property type="match status" value="1"/>
</dbReference>
<comment type="caution">
    <text evidence="6">The sequence shown here is derived from an EMBL/GenBank/DDBJ whole genome shotgun (WGS) entry which is preliminary data.</text>
</comment>
<dbReference type="InterPro" id="IPR036390">
    <property type="entry name" value="WH_DNA-bd_sf"/>
</dbReference>
<proteinExistence type="predicted"/>
<keyword evidence="1" id="KW-0805">Transcription regulation</keyword>
<dbReference type="Gene3D" id="1.10.10.10">
    <property type="entry name" value="Winged helix-like DNA-binding domain superfamily/Winged helix DNA-binding domain"/>
    <property type="match status" value="1"/>
</dbReference>
<dbReference type="PRINTS" id="PR00035">
    <property type="entry name" value="HTHGNTR"/>
</dbReference>
<dbReference type="Pfam" id="PF00392">
    <property type="entry name" value="GntR"/>
    <property type="match status" value="1"/>
</dbReference>
<evidence type="ECO:0000313" key="6">
    <source>
        <dbReference type="EMBL" id="MBE3002111.1"/>
    </source>
</evidence>
<dbReference type="InterPro" id="IPR000524">
    <property type="entry name" value="Tscrpt_reg_HTH_GntR"/>
</dbReference>
<dbReference type="Pfam" id="PF07702">
    <property type="entry name" value="UTRA"/>
    <property type="match status" value="1"/>
</dbReference>
<dbReference type="InterPro" id="IPR028978">
    <property type="entry name" value="Chorismate_lyase_/UTRA_dom_sf"/>
</dbReference>
<dbReference type="SMART" id="SM00866">
    <property type="entry name" value="UTRA"/>
    <property type="match status" value="1"/>
</dbReference>
<dbReference type="SUPFAM" id="SSF64288">
    <property type="entry name" value="Chorismate lyase-like"/>
    <property type="match status" value="1"/>
</dbReference>
<keyword evidence="2" id="KW-0238">DNA-binding</keyword>
<accession>A0ABR9PE32</accession>
<evidence type="ECO:0000256" key="4">
    <source>
        <dbReference type="SAM" id="MobiDB-lite"/>
    </source>
</evidence>
<dbReference type="RefSeq" id="WP_193124701.1">
    <property type="nucleotide sequence ID" value="NZ_JADBGI010000034.1"/>
</dbReference>
<feature type="domain" description="HTH gntR-type" evidence="5">
    <location>
        <begin position="21"/>
        <end position="88"/>
    </location>
</feature>
<feature type="region of interest" description="Disordered" evidence="4">
    <location>
        <begin position="1"/>
        <end position="21"/>
    </location>
</feature>
<evidence type="ECO:0000256" key="2">
    <source>
        <dbReference type="ARBA" id="ARBA00023125"/>
    </source>
</evidence>
<keyword evidence="3" id="KW-0804">Transcription</keyword>
<gene>
    <name evidence="6" type="ORF">IDM40_25920</name>
</gene>
<evidence type="ECO:0000313" key="7">
    <source>
        <dbReference type="Proteomes" id="UP000806528"/>
    </source>
</evidence>
<name>A0ABR9PE32_9ACTN</name>
<dbReference type="SMART" id="SM00345">
    <property type="entry name" value="HTH_GNTR"/>
    <property type="match status" value="1"/>
</dbReference>
<protein>
    <submittedName>
        <fullName evidence="6">GntR family transcriptional regulator</fullName>
    </submittedName>
</protein>
<organism evidence="6 7">
    <name type="scientific">Nocardiopsis coralli</name>
    <dbReference type="NCBI Taxonomy" id="2772213"/>
    <lineage>
        <taxon>Bacteria</taxon>
        <taxon>Bacillati</taxon>
        <taxon>Actinomycetota</taxon>
        <taxon>Actinomycetes</taxon>
        <taxon>Streptosporangiales</taxon>
        <taxon>Nocardiopsidaceae</taxon>
        <taxon>Nocardiopsis</taxon>
    </lineage>
</organism>
<evidence type="ECO:0000259" key="5">
    <source>
        <dbReference type="PROSITE" id="PS50949"/>
    </source>
</evidence>
<reference evidence="6 7" key="1">
    <citation type="submission" date="2020-09" db="EMBL/GenBank/DDBJ databases">
        <title>Diversity and distribution of actinomycetes associated with coral in the coast of Hainan.</title>
        <authorList>
            <person name="Li F."/>
        </authorList>
    </citation>
    <scope>NUCLEOTIDE SEQUENCE [LARGE SCALE GENOMIC DNA]</scope>
    <source>
        <strain evidence="6 7">HNM0947</strain>
    </source>
</reference>
<evidence type="ECO:0000256" key="1">
    <source>
        <dbReference type="ARBA" id="ARBA00023015"/>
    </source>
</evidence>
<dbReference type="Proteomes" id="UP000806528">
    <property type="component" value="Unassembled WGS sequence"/>
</dbReference>